<proteinExistence type="predicted"/>
<accession>A0A1G4H0U2</accession>
<dbReference type="VEuPathDB" id="PlasmoDB:PVW1_060030700"/>
<protein>
    <submittedName>
        <fullName evidence="1">Vir protein, putative</fullName>
    </submittedName>
</protein>
<sequence length="133" mass="15950">MSRREPLNFDLSVLPAWVANEKLKENATTYEYSNYYNELYDLERRYGLNSHLFKNLSKNISWVHQDAAATDEFVKKRCYDLNYWLCDEVYNKLKTYGREGELENVFLGFIVYGKKLLKRRFLIRIINAILMTN</sequence>
<organism evidence="1 2">
    <name type="scientific">Plasmodium vivax</name>
    <name type="common">malaria parasite P. vivax</name>
    <dbReference type="NCBI Taxonomy" id="5855"/>
    <lineage>
        <taxon>Eukaryota</taxon>
        <taxon>Sar</taxon>
        <taxon>Alveolata</taxon>
        <taxon>Apicomplexa</taxon>
        <taxon>Aconoidasida</taxon>
        <taxon>Haemosporida</taxon>
        <taxon>Plasmodiidae</taxon>
        <taxon>Plasmodium</taxon>
        <taxon>Plasmodium (Plasmodium)</taxon>
    </lineage>
</organism>
<name>A0A1G4H0U2_PLAVI</name>
<dbReference type="InterPro" id="IPR008780">
    <property type="entry name" value="Plasmodium_Vir"/>
</dbReference>
<evidence type="ECO:0000313" key="1">
    <source>
        <dbReference type="EMBL" id="SCO68391.1"/>
    </source>
</evidence>
<dbReference type="AlphaFoldDB" id="A0A1G4H0U2"/>
<dbReference type="EMBL" id="LT615249">
    <property type="protein sequence ID" value="SCO68391.1"/>
    <property type="molecule type" value="Genomic_DNA"/>
</dbReference>
<reference evidence="1 2" key="1">
    <citation type="submission" date="2016-07" db="EMBL/GenBank/DDBJ databases">
        <authorList>
            <consortium name="Pathogen Informatics"/>
        </authorList>
    </citation>
    <scope>NUCLEOTIDE SEQUENCE [LARGE SCALE GENOMIC DNA]</scope>
</reference>
<dbReference type="Pfam" id="PF05795">
    <property type="entry name" value="Plasmodium_Vir"/>
    <property type="match status" value="1"/>
</dbReference>
<dbReference type="Proteomes" id="UP000196402">
    <property type="component" value="Chromosome 11"/>
</dbReference>
<evidence type="ECO:0000313" key="2">
    <source>
        <dbReference type="Proteomes" id="UP000196402"/>
    </source>
</evidence>
<dbReference type="VEuPathDB" id="PlasmoDB:PVX_004535"/>
<dbReference type="VEuPathDB" id="PlasmoDB:PVP01_0624300"/>
<gene>
    <name evidence="1" type="ORF">PVT01_110053600</name>
</gene>